<protein>
    <submittedName>
        <fullName evidence="2">Uncharacterized protein</fullName>
    </submittedName>
</protein>
<keyword evidence="3" id="KW-1185">Reference proteome</keyword>
<proteinExistence type="predicted"/>
<dbReference type="EMBL" id="OOIL02002583">
    <property type="protein sequence ID" value="VFQ83600.1"/>
    <property type="molecule type" value="Genomic_DNA"/>
</dbReference>
<reference evidence="2 3" key="1">
    <citation type="submission" date="2018-04" db="EMBL/GenBank/DDBJ databases">
        <authorList>
            <person name="Vogel A."/>
        </authorList>
    </citation>
    <scope>NUCLEOTIDE SEQUENCE [LARGE SCALE GENOMIC DNA]</scope>
</reference>
<evidence type="ECO:0000313" key="3">
    <source>
        <dbReference type="Proteomes" id="UP000595140"/>
    </source>
</evidence>
<sequence length="291" mass="32762">MHSTPDAIDNADEKSHSHLGIDEEFLNLLDEESLMAVSEVPFHTSASTVNPPQNQKAKSKASVSNLVRNLVRWSKCKLASEIHTPEASPPPSKKVKSNVQKSTSNSKTPQTRTKKQQNVLPGKSSDIIFLTSTAKSFMNLIEEKHIISQRNIDVDDFTLKTNLMPLLKARKLLKSGFVKVAADKEEPPEPLLQIDYKHFEGNHFNDMESTQSSSQQGVSAVIQYLDAKLQANREEMRVTLAKQSALEEEHKHLTWLREVVFDSAATEGVRGRGLSGRKRMMKCQHKWFFSL</sequence>
<dbReference type="OrthoDB" id="1425037at2759"/>
<gene>
    <name evidence="2" type="ORF">CCAM_LOCUS25376</name>
</gene>
<dbReference type="AlphaFoldDB" id="A0A484M439"/>
<name>A0A484M439_9ASTE</name>
<feature type="region of interest" description="Disordered" evidence="1">
    <location>
        <begin position="82"/>
        <end position="120"/>
    </location>
</feature>
<evidence type="ECO:0000256" key="1">
    <source>
        <dbReference type="SAM" id="MobiDB-lite"/>
    </source>
</evidence>
<dbReference type="Proteomes" id="UP000595140">
    <property type="component" value="Unassembled WGS sequence"/>
</dbReference>
<evidence type="ECO:0000313" key="2">
    <source>
        <dbReference type="EMBL" id="VFQ83600.1"/>
    </source>
</evidence>
<organism evidence="2 3">
    <name type="scientific">Cuscuta campestris</name>
    <dbReference type="NCBI Taxonomy" id="132261"/>
    <lineage>
        <taxon>Eukaryota</taxon>
        <taxon>Viridiplantae</taxon>
        <taxon>Streptophyta</taxon>
        <taxon>Embryophyta</taxon>
        <taxon>Tracheophyta</taxon>
        <taxon>Spermatophyta</taxon>
        <taxon>Magnoliopsida</taxon>
        <taxon>eudicotyledons</taxon>
        <taxon>Gunneridae</taxon>
        <taxon>Pentapetalae</taxon>
        <taxon>asterids</taxon>
        <taxon>lamiids</taxon>
        <taxon>Solanales</taxon>
        <taxon>Convolvulaceae</taxon>
        <taxon>Cuscuteae</taxon>
        <taxon>Cuscuta</taxon>
        <taxon>Cuscuta subgen. Grammica</taxon>
        <taxon>Cuscuta sect. Cleistogrammica</taxon>
    </lineage>
</organism>
<accession>A0A484M439</accession>
<feature type="compositionally biased region" description="Polar residues" evidence="1">
    <location>
        <begin position="97"/>
        <end position="119"/>
    </location>
</feature>